<evidence type="ECO:0000313" key="4">
    <source>
        <dbReference type="EMBL" id="WAR13856.1"/>
    </source>
</evidence>
<evidence type="ECO:0000259" key="3">
    <source>
        <dbReference type="PROSITE" id="PS50119"/>
    </source>
</evidence>
<protein>
    <recommendedName>
        <fullName evidence="3">B box-type domain-containing protein</fullName>
    </recommendedName>
</protein>
<feature type="domain" description="B box-type" evidence="3">
    <location>
        <begin position="23"/>
        <end position="64"/>
    </location>
</feature>
<dbReference type="InterPro" id="IPR000315">
    <property type="entry name" value="Znf_B-box"/>
</dbReference>
<organism evidence="4 5">
    <name type="scientific">Mya arenaria</name>
    <name type="common">Soft-shell clam</name>
    <dbReference type="NCBI Taxonomy" id="6604"/>
    <lineage>
        <taxon>Eukaryota</taxon>
        <taxon>Metazoa</taxon>
        <taxon>Spiralia</taxon>
        <taxon>Lophotrochozoa</taxon>
        <taxon>Mollusca</taxon>
        <taxon>Bivalvia</taxon>
        <taxon>Autobranchia</taxon>
        <taxon>Heteroconchia</taxon>
        <taxon>Euheterodonta</taxon>
        <taxon>Imparidentia</taxon>
        <taxon>Neoheterodontei</taxon>
        <taxon>Myida</taxon>
        <taxon>Myoidea</taxon>
        <taxon>Myidae</taxon>
        <taxon>Mya</taxon>
    </lineage>
</organism>
<proteinExistence type="predicted"/>
<reference evidence="4" key="1">
    <citation type="submission" date="2022-11" db="EMBL/GenBank/DDBJ databases">
        <title>Centuries of genome instability and evolution in soft-shell clam transmissible cancer (bioRxiv).</title>
        <authorList>
            <person name="Hart S.F.M."/>
            <person name="Yonemitsu M.A."/>
            <person name="Giersch R.M."/>
            <person name="Beal B.F."/>
            <person name="Arriagada G."/>
            <person name="Davis B.W."/>
            <person name="Ostrander E.A."/>
            <person name="Goff S.P."/>
            <person name="Metzger M.J."/>
        </authorList>
    </citation>
    <scope>NUCLEOTIDE SEQUENCE</scope>
    <source>
        <strain evidence="4">MELC-2E11</strain>
        <tissue evidence="4">Siphon/mantle</tissue>
    </source>
</reference>
<keyword evidence="1" id="KW-0479">Metal-binding</keyword>
<keyword evidence="1" id="KW-0863">Zinc-finger</keyword>
<gene>
    <name evidence="4" type="ORF">MAR_003961</name>
</gene>
<evidence type="ECO:0000313" key="5">
    <source>
        <dbReference type="Proteomes" id="UP001164746"/>
    </source>
</evidence>
<keyword evidence="5" id="KW-1185">Reference proteome</keyword>
<dbReference type="Pfam" id="PF00643">
    <property type="entry name" value="zf-B_box"/>
    <property type="match status" value="1"/>
</dbReference>
<name>A0ABY7F3E0_MYAAR</name>
<keyword evidence="1" id="KW-0862">Zinc</keyword>
<evidence type="ECO:0000256" key="2">
    <source>
        <dbReference type="SAM" id="MobiDB-lite"/>
    </source>
</evidence>
<feature type="region of interest" description="Disordered" evidence="2">
    <location>
        <begin position="255"/>
        <end position="359"/>
    </location>
</feature>
<dbReference type="PROSITE" id="PS50119">
    <property type="entry name" value="ZF_BBOX"/>
    <property type="match status" value="1"/>
</dbReference>
<dbReference type="CDD" id="cd19756">
    <property type="entry name" value="Bbox2"/>
    <property type="match status" value="1"/>
</dbReference>
<dbReference type="Gene3D" id="3.30.160.60">
    <property type="entry name" value="Classic Zinc Finger"/>
    <property type="match status" value="1"/>
</dbReference>
<accession>A0ABY7F3E0</accession>
<dbReference type="PANTHER" id="PTHR25462:SF296">
    <property type="entry name" value="MEIOTIC P26, ISOFORM F"/>
    <property type="match status" value="1"/>
</dbReference>
<dbReference type="EMBL" id="CP111020">
    <property type="protein sequence ID" value="WAR13856.1"/>
    <property type="molecule type" value="Genomic_DNA"/>
</dbReference>
<dbReference type="PANTHER" id="PTHR25462">
    <property type="entry name" value="BONUS, ISOFORM C-RELATED"/>
    <property type="match status" value="1"/>
</dbReference>
<evidence type="ECO:0000256" key="1">
    <source>
        <dbReference type="PROSITE-ProRule" id="PRU00024"/>
    </source>
</evidence>
<dbReference type="InterPro" id="IPR047153">
    <property type="entry name" value="TRIM45/56/19-like"/>
</dbReference>
<dbReference type="Proteomes" id="UP001164746">
    <property type="component" value="Chromosome 9"/>
</dbReference>
<dbReference type="SUPFAM" id="SSF57845">
    <property type="entry name" value="B-box zinc-binding domain"/>
    <property type="match status" value="1"/>
</dbReference>
<sequence length="359" mass="40442">MASKHRTSLNEASDLKHDFACSMCTDDKLNIEAKFFCGDCSKYFCDNCLTFHSETHKGHAMFGRKDVGQDDAIVTCDLHPQKAIELLCEDHAELCCNLCVSLDHRNCKRITLIPDAAKNIHKMGNFNQLQNNITKVIASLDRMKKSKENNQKSLMASSKSILTKIKVLRTSLNKLLDELVESTVEELNSVVVDLDDTLQKDIDQCDLLHDQLNALFATIQTKRKENVAGFYISYKKCQDKITEANSLLRKLSREPKATVTFQPDPKAEQHHNAGQDMPNEECHKAGQDMPNNGECHKAGQNMPNNEECRKAGQDMPNNEECHKAGQDMPNNEECRKAGQDMPNNEECRKAGQDMPNNAQ</sequence>